<organism evidence="1 2">
    <name type="scientific">Racocetra persica</name>
    <dbReference type="NCBI Taxonomy" id="160502"/>
    <lineage>
        <taxon>Eukaryota</taxon>
        <taxon>Fungi</taxon>
        <taxon>Fungi incertae sedis</taxon>
        <taxon>Mucoromycota</taxon>
        <taxon>Glomeromycotina</taxon>
        <taxon>Glomeromycetes</taxon>
        <taxon>Diversisporales</taxon>
        <taxon>Gigasporaceae</taxon>
        <taxon>Racocetra</taxon>
    </lineage>
</organism>
<feature type="non-terminal residue" evidence="1">
    <location>
        <position position="249"/>
    </location>
</feature>
<name>A0ACA9M2H3_9GLOM</name>
<gene>
    <name evidence="1" type="ORF">RPERSI_LOCUS4445</name>
</gene>
<proteinExistence type="predicted"/>
<protein>
    <submittedName>
        <fullName evidence="1">18890_t:CDS:1</fullName>
    </submittedName>
</protein>
<sequence length="249" mass="29247">MESPTAWNVSDLSSHLNVNGLEVNYVGPGKKWVDSAMIKTNNPIPQCELYVFYFEVNIINGGENGIIGIGFCTKDSKNRSNRRKMIGINGTNENMEDEQVEKLIDSFLISRIKELNIIDFDDRMDLRVKWNKCKQYLKLSKLQIYFLTSTQHYLKEKKDQESFEKILKISLKNFFEIFCDDSNKIVESLDDFIYYERDFLERILNVKIKKNASTSSTYTYEYVTQLKSDMEYSCLRSADFIIQPRYNIK</sequence>
<dbReference type="EMBL" id="CAJVQC010006112">
    <property type="protein sequence ID" value="CAG8563041.1"/>
    <property type="molecule type" value="Genomic_DNA"/>
</dbReference>
<accession>A0ACA9M2H3</accession>
<keyword evidence="2" id="KW-1185">Reference proteome</keyword>
<dbReference type="Proteomes" id="UP000789920">
    <property type="component" value="Unassembled WGS sequence"/>
</dbReference>
<evidence type="ECO:0000313" key="2">
    <source>
        <dbReference type="Proteomes" id="UP000789920"/>
    </source>
</evidence>
<evidence type="ECO:0000313" key="1">
    <source>
        <dbReference type="EMBL" id="CAG8563041.1"/>
    </source>
</evidence>
<reference evidence="1" key="1">
    <citation type="submission" date="2021-06" db="EMBL/GenBank/DDBJ databases">
        <authorList>
            <person name="Kallberg Y."/>
            <person name="Tangrot J."/>
            <person name="Rosling A."/>
        </authorList>
    </citation>
    <scope>NUCLEOTIDE SEQUENCE</scope>
    <source>
        <strain evidence="1">MA461A</strain>
    </source>
</reference>
<comment type="caution">
    <text evidence="1">The sequence shown here is derived from an EMBL/GenBank/DDBJ whole genome shotgun (WGS) entry which is preliminary data.</text>
</comment>